<accession>A0A3L7YY92</accession>
<organism evidence="1 2">
    <name type="scientific">Bacteroides acidifaciens</name>
    <dbReference type="NCBI Taxonomy" id="85831"/>
    <lineage>
        <taxon>Bacteria</taxon>
        <taxon>Pseudomonadati</taxon>
        <taxon>Bacteroidota</taxon>
        <taxon>Bacteroidia</taxon>
        <taxon>Bacteroidales</taxon>
        <taxon>Bacteroidaceae</taxon>
        <taxon>Bacteroides</taxon>
    </lineage>
</organism>
<proteinExistence type="predicted"/>
<dbReference type="RefSeq" id="WP_121767458.1">
    <property type="nucleotide sequence ID" value="NZ_RAZM01000124.1"/>
</dbReference>
<dbReference type="AlphaFoldDB" id="A0A3L7YY92"/>
<name>A0A3L7YY92_9BACE</name>
<dbReference type="EMBL" id="RAZM01000124">
    <property type="protein sequence ID" value="RLT78328.1"/>
    <property type="molecule type" value="Genomic_DNA"/>
</dbReference>
<evidence type="ECO:0000313" key="1">
    <source>
        <dbReference type="EMBL" id="RLT78328.1"/>
    </source>
</evidence>
<sequence length="776" mass="90897">MTEREAHSIRKLVEEKLKLPHLKELAKSPMQLAILISLLNTRGESLPNKRTSLYDSYIDLFFNRESEKNADIRDQRDLIINIHRYLAWVLHSEAETLKNNGRIEIQRLKNKLNTYLKSEGHPIDLADKLFSVMHERVCALVSRVQGTFEFEVQPLREYFCAKYLYDTAPYCPAGTEKNGTKPDRFEALAKNYYWHNVLRFFAGCFDRGELPMLIFKLKEIQSDPILKYTSFPRYITAQLLSDWVFSQYPKLFQNAIEIILDGINIGAVLSEGYRAKKNTIVLPINCGKQELVNQCMACLKKFPTEDYAKELINIIVNNNESCVKEWKEYCLNLSGEKLTQWFKYGYNLGILCKLSYNEIDEILAIDSNKDCKKLILLINSNQFNYINTRPQHKQLLLENILNGNVFFIDRRGNNSPIYQLYKLLCIQYNGRLYQDTLYDVNMPYESFFYDQRIIMNLDEEENQNNIPIVDPLDEKIINILGNCKSVFSMPIEQWRISILPWDIVVEETRKIFGDSILLYEYAVLSAGIKSQTQKFSEFNNLEDSKQSLCKRIRYARLKSGNVSYWKNILSQSDNKYLALLVLLVWGTAKTIIELLPTIDQLYNILSEANQDKLIESLEKLGWLSSMSMTKEQHAYLRSELNISDKCKLILFLRMKYEDRIEYIDVFFQFYNGNDLKILSLKLNYLIQNIRQAANISILLPEIKRIYLKMNSPLNFYLNRRRHNITLDYESAKIIMSDCHSYPRILCSIAEEICHDYAIKNTKAVGKIAADDDWFEY</sequence>
<reference evidence="1 2" key="1">
    <citation type="submission" date="2018-09" db="EMBL/GenBank/DDBJ databases">
        <title>Murine metabolic-syndrome-specific gut microbial biobank.</title>
        <authorList>
            <person name="Liu C."/>
        </authorList>
    </citation>
    <scope>NUCLEOTIDE SEQUENCE [LARGE SCALE GENOMIC DNA]</scope>
    <source>
        <strain evidence="1 2">0.1X-D8-26</strain>
    </source>
</reference>
<dbReference type="Proteomes" id="UP000267159">
    <property type="component" value="Unassembled WGS sequence"/>
</dbReference>
<gene>
    <name evidence="1" type="ORF">D7Y07_19870</name>
</gene>
<protein>
    <submittedName>
        <fullName evidence="1">Uncharacterized protein</fullName>
    </submittedName>
</protein>
<evidence type="ECO:0000313" key="2">
    <source>
        <dbReference type="Proteomes" id="UP000267159"/>
    </source>
</evidence>
<comment type="caution">
    <text evidence="1">The sequence shown here is derived from an EMBL/GenBank/DDBJ whole genome shotgun (WGS) entry which is preliminary data.</text>
</comment>